<evidence type="ECO:0000256" key="8">
    <source>
        <dbReference type="ARBA" id="ARBA00022806"/>
    </source>
</evidence>
<comment type="function">
    <text evidence="16">ATP-dependent DNA helicase required for initiation of viral DNA replication. It forms a complex with the viral E2 protein. The E1-E2 complex binds to the replication origin which contains binding sites for both proteins.</text>
</comment>
<evidence type="ECO:0000256" key="5">
    <source>
        <dbReference type="ARBA" id="ARBA00022705"/>
    </source>
</evidence>
<comment type="subcellular location">
    <subcellularLocation>
        <location evidence="1 15">Host nucleus</location>
    </subcellularLocation>
</comment>
<dbReference type="InterPro" id="IPR001177">
    <property type="entry name" value="PPV_DNA_helicase_E1_C"/>
</dbReference>
<keyword evidence="7 15" id="KW-0378">Hydrolase</keyword>
<comment type="similarity">
    <text evidence="15 16">Belongs to the papillomaviridae E1 protein family.</text>
</comment>
<dbReference type="SUPFAM" id="SSF55464">
    <property type="entry name" value="Origin of replication-binding domain, RBD-like"/>
    <property type="match status" value="1"/>
</dbReference>
<evidence type="ECO:0000256" key="13">
    <source>
        <dbReference type="ARBA" id="ARBA00048988"/>
    </source>
</evidence>
<dbReference type="InterPro" id="IPR027417">
    <property type="entry name" value="P-loop_NTPase"/>
</dbReference>
<keyword evidence="15" id="KW-1017">Isopeptide bond</keyword>
<dbReference type="Gene3D" id="1.10.10.510">
    <property type="entry name" value="Zinc finger, large T-antigen D1 domain"/>
    <property type="match status" value="1"/>
</dbReference>
<evidence type="ECO:0000256" key="4">
    <source>
        <dbReference type="ARBA" id="ARBA00022562"/>
    </source>
</evidence>
<keyword evidence="11 15" id="KW-0413">Isomerase</keyword>
<dbReference type="HAMAP" id="MF_04000">
    <property type="entry name" value="PPV_E1"/>
    <property type="match status" value="1"/>
</dbReference>
<name>A0A2D2AM60_9PAPI</name>
<evidence type="ECO:0000256" key="10">
    <source>
        <dbReference type="ARBA" id="ARBA00023125"/>
    </source>
</evidence>
<keyword evidence="10 15" id="KW-0238">DNA-binding</keyword>
<evidence type="ECO:0000256" key="9">
    <source>
        <dbReference type="ARBA" id="ARBA00022840"/>
    </source>
</evidence>
<dbReference type="GO" id="GO:0043138">
    <property type="term" value="F:3'-5' DNA helicase activity"/>
    <property type="evidence" value="ECO:0007669"/>
    <property type="project" value="UniProtKB-UniRule"/>
</dbReference>
<keyword evidence="2 15" id="KW-0244">Early protein</keyword>
<dbReference type="InterPro" id="IPR014000">
    <property type="entry name" value="PPV_DNA_helicase_E1_N"/>
</dbReference>
<dbReference type="Pfam" id="PF00524">
    <property type="entry name" value="PPV_E1_N"/>
    <property type="match status" value="1"/>
</dbReference>
<evidence type="ECO:0000256" key="15">
    <source>
        <dbReference type="HAMAP-Rule" id="MF_04000"/>
    </source>
</evidence>
<sequence>MGDPDKGTDFNAFDALEGGSDWYLVSQAECSIDTLEDLFENSTDSVSCVSNLIDDDEVDQGNSLALFNELLSEDSNKAIADLKRKFRSSPPEAVESLSPRLHAVHITPEKTIKRRLFHDSGIEQDETENLTEKVVDIAEHSESVNNVEPQADCIELFKSNNWRATVLYKLKEQFGISFNELTRSFKSNKTCSETWIIGVYNAREETLEASKIQLQQHCEFFQIIIYGFCGLYLCVFKSAKCRETIEKLFISILGVSAMQLLSEPPRIRSAAVALFFFQKSLTNSSFKFGDFPNWIRKHTQLNHETAAAADTFELAEMVQWCYDNNYTEEPIIAYRYAMYADVDKNAAAFLKSNHQAKYVKDACIMVKYYKMQEMREMTMSDWIWKCCDECKDDGNWKTIAMLFRYQHVNFLSFLCALRALFKQIPKKNCIVFYGPSDTGKSYFCNTLVKFLKGSVVSFMNRQSHFWLQNLINTKIGFLDDATLPCWLFMDTNMRNALDGNPVCLDAKHKAPTQIKLPPLLITTNVCVESEPSLKYLKTRLTIFTFPNPLPFNPDGSLVYEITNETWASFFRKLGMQIDLTPKEDYQDESGRPDKAFRCTTRETIESL</sequence>
<keyword evidence="9 15" id="KW-0067">ATP-binding</keyword>
<keyword evidence="6 15" id="KW-0547">Nucleotide-binding</keyword>
<dbReference type="Gene3D" id="3.40.50.300">
    <property type="entry name" value="P-loop containing nucleotide triphosphate hydrolases"/>
    <property type="match status" value="1"/>
</dbReference>
<feature type="domain" description="SF3 helicase" evidence="17">
    <location>
        <begin position="408"/>
        <end position="558"/>
    </location>
</feature>
<dbReference type="PROSITE" id="PS51206">
    <property type="entry name" value="SF3_HELICASE_1"/>
    <property type="match status" value="1"/>
</dbReference>
<evidence type="ECO:0000313" key="18">
    <source>
        <dbReference type="EMBL" id="ATQ38548.1"/>
    </source>
</evidence>
<dbReference type="InterPro" id="IPR046935">
    <property type="entry name" value="PPV_E1_DBD_sf"/>
</dbReference>
<feature type="modified residue" description="Phosphoserine; by host" evidence="15">
    <location>
        <position position="98"/>
    </location>
</feature>
<gene>
    <name evidence="15 18" type="primary">E1</name>
</gene>
<evidence type="ECO:0000256" key="3">
    <source>
        <dbReference type="ARBA" id="ARBA00022553"/>
    </source>
</evidence>
<evidence type="ECO:0000256" key="16">
    <source>
        <dbReference type="PIRNR" id="PIRNR003383"/>
    </source>
</evidence>
<proteinExistence type="inferred from homology"/>
<dbReference type="GO" id="GO:0042025">
    <property type="term" value="C:host cell nucleus"/>
    <property type="evidence" value="ECO:0007669"/>
    <property type="project" value="UniProtKB-SubCell"/>
</dbReference>
<keyword evidence="8 15" id="KW-0347">Helicase</keyword>
<evidence type="ECO:0000259" key="17">
    <source>
        <dbReference type="PROSITE" id="PS51206"/>
    </source>
</evidence>
<keyword evidence="4 15" id="KW-1048">Host nucleus</keyword>
<dbReference type="InterPro" id="IPR016393">
    <property type="entry name" value="Rep_E1_papillomaV"/>
</dbReference>
<evidence type="ECO:0000256" key="2">
    <source>
        <dbReference type="ARBA" id="ARBA00022518"/>
    </source>
</evidence>
<dbReference type="Proteomes" id="UP000289151">
    <property type="component" value="Segment"/>
</dbReference>
<dbReference type="PIRSF" id="PIRSF003383">
    <property type="entry name" value="Rep_E1_papillomaV"/>
    <property type="match status" value="1"/>
</dbReference>
<keyword evidence="3 15" id="KW-0597">Phosphoprotein</keyword>
<dbReference type="GO" id="GO:0006260">
    <property type="term" value="P:DNA replication"/>
    <property type="evidence" value="ECO:0007669"/>
    <property type="project" value="UniProtKB-UniRule"/>
</dbReference>
<keyword evidence="15" id="KW-0832">Ubl conjugation</keyword>
<dbReference type="GO" id="GO:0016887">
    <property type="term" value="F:ATP hydrolysis activity"/>
    <property type="evidence" value="ECO:0007669"/>
    <property type="project" value="RHEA"/>
</dbReference>
<dbReference type="EMBL" id="MF588744">
    <property type="protein sequence ID" value="ATQ38548.1"/>
    <property type="molecule type" value="Genomic_DNA"/>
</dbReference>
<comment type="catalytic activity">
    <reaction evidence="12 15">
        <text>Couples ATP hydrolysis with the unwinding of duplex DNA by translocating in the 3'-5' direction.</text>
        <dbReference type="EC" id="5.6.2.4"/>
    </reaction>
</comment>
<feature type="modified residue" description="Phosphoserine; by host" evidence="15">
    <location>
        <position position="89"/>
    </location>
</feature>
<dbReference type="EC" id="5.6.2.4" evidence="15 16"/>
<evidence type="ECO:0000256" key="6">
    <source>
        <dbReference type="ARBA" id="ARBA00022741"/>
    </source>
</evidence>
<dbReference type="GO" id="GO:0005524">
    <property type="term" value="F:ATP binding"/>
    <property type="evidence" value="ECO:0007669"/>
    <property type="project" value="UniProtKB-UniRule"/>
</dbReference>
<feature type="short sequence motif" description="Nuclear localization signal" evidence="15">
    <location>
        <begin position="83"/>
        <end position="85"/>
    </location>
</feature>
<dbReference type="InterPro" id="IPR014015">
    <property type="entry name" value="Helicase_SF3_DNA-vir"/>
</dbReference>
<dbReference type="GO" id="GO:0003677">
    <property type="term" value="F:DNA binding"/>
    <property type="evidence" value="ECO:0007669"/>
    <property type="project" value="UniProtKB-UniRule"/>
</dbReference>
<feature type="short sequence motif" description="Nuclear export signal" evidence="15">
    <location>
        <begin position="97"/>
        <end position="106"/>
    </location>
</feature>
<dbReference type="InterPro" id="IPR046832">
    <property type="entry name" value="PPV_E1_DBD"/>
</dbReference>
<comment type="function">
    <text evidence="14 15">ATP-dependent DNA 3'-5' helicase required for initiation of viral DNA replication. It forms a complex with the viral E2 protein. The E1-E2 complex binds to the replication origin which contains binding sites for both proteins. During the initial step, a dimer of E1 interacts with a dimer of protein E2 leading to a complex that binds the viral origin of replication with high specificity. Then, a second dimer of E1 displaces the E2 dimer in an ATP-dependent manner to form the E1 tetramer. Following this, two E1 monomers are added to each half of the site, which results in the formation of two E1 trimers on the viral ori. Subsequently, two hexamers will be created. The double hexamer acts as a bi-directional helicase machinery and unwinds the viral DNA and then recruits the host DNA polymerase to start replication.</text>
</comment>
<evidence type="ECO:0000256" key="12">
    <source>
        <dbReference type="ARBA" id="ARBA00034617"/>
    </source>
</evidence>
<evidence type="ECO:0000256" key="14">
    <source>
        <dbReference type="ARBA" id="ARBA00093297"/>
    </source>
</evidence>
<feature type="cross-link" description="Glycyl lysine isopeptide (Lys-Gly) (interchain with G-Cter in SUMO)" evidence="15">
    <location>
        <position position="515"/>
    </location>
</feature>
<evidence type="ECO:0000256" key="1">
    <source>
        <dbReference type="ARBA" id="ARBA00004147"/>
    </source>
</evidence>
<organism evidence="18">
    <name type="scientific">Gammapapillomavirus 23</name>
    <dbReference type="NCBI Taxonomy" id="1961680"/>
    <lineage>
        <taxon>Viruses</taxon>
        <taxon>Monodnaviria</taxon>
        <taxon>Shotokuvirae</taxon>
        <taxon>Cossaviricota</taxon>
        <taxon>Papovaviricetes</taxon>
        <taxon>Zurhausenvirales</taxon>
        <taxon>Papillomaviridae</taxon>
        <taxon>Firstpapillomavirinae</taxon>
        <taxon>Gammapapillomavirus</taxon>
    </lineage>
</organism>
<evidence type="ECO:0000256" key="7">
    <source>
        <dbReference type="ARBA" id="ARBA00022801"/>
    </source>
</evidence>
<dbReference type="Pfam" id="PF20450">
    <property type="entry name" value="PPV_E1_DBD"/>
    <property type="match status" value="1"/>
</dbReference>
<comment type="catalytic activity">
    <reaction evidence="13 15 16">
        <text>ATP + H2O = ADP + phosphate + H(+)</text>
        <dbReference type="Rhea" id="RHEA:13065"/>
        <dbReference type="ChEBI" id="CHEBI:15377"/>
        <dbReference type="ChEBI" id="CHEBI:15378"/>
        <dbReference type="ChEBI" id="CHEBI:30616"/>
        <dbReference type="ChEBI" id="CHEBI:43474"/>
        <dbReference type="ChEBI" id="CHEBI:456216"/>
        <dbReference type="EC" id="5.6.2.4"/>
    </reaction>
</comment>
<reference evidence="18" key="1">
    <citation type="journal article" date="2018" name="MSphere">
        <title>Metagenomic Discovery of 83 New Human Papillomavirus Types in Patients with Immunodeficiency.</title>
        <authorList>
            <person name="Pastrana D.V."/>
            <person name="Peretti A."/>
            <person name="Welch N.L."/>
            <person name="Borgogna C."/>
            <person name="Olivero C."/>
            <person name="Badolato R."/>
            <person name="Notarangelo L.D."/>
            <person name="Gariglio M."/>
            <person name="FitzGerald P.C."/>
            <person name="McIntosh C.E."/>
            <person name="Reeves J."/>
            <person name="Starrett G.J."/>
            <person name="Bliskovsky V."/>
            <person name="Velez D."/>
            <person name="Brownell I."/>
            <person name="Yarchoan R."/>
            <person name="Wyvill K.M."/>
            <person name="Uldrick T.S."/>
            <person name="Maldarelli F."/>
            <person name="Lisco A."/>
            <person name="Sereti I."/>
            <person name="Gonzalez C.M."/>
            <person name="Androphy E.J."/>
            <person name="McBride A.A."/>
            <person name="Van Doorslaer K."/>
            <person name="Garcia F."/>
            <person name="Dvoretzky I."/>
            <person name="Liu J.S."/>
            <person name="Han J."/>
            <person name="Murphy P.M."/>
            <person name="McDermott D.H."/>
            <person name="Buck C.B."/>
        </authorList>
    </citation>
    <scope>NUCLEOTIDE SEQUENCE</scope>
    <source>
        <strain evidence="18">Gamma23_ga2c01</strain>
    </source>
</reference>
<protein>
    <recommendedName>
        <fullName evidence="15 16">Replication protein E1</fullName>
        <ecNumber evidence="15 16">5.6.2.4</ecNumber>
    </recommendedName>
    <alternativeName>
        <fullName evidence="15">ATP-dependent helicase E1</fullName>
    </alternativeName>
    <alternativeName>
        <fullName evidence="15">DNA 3'-5' helicase E1</fullName>
    </alternativeName>
</protein>
<comment type="PTM">
    <text evidence="15">Sumoylated.</text>
</comment>
<dbReference type="Pfam" id="PF00519">
    <property type="entry name" value="PPV_E1_C"/>
    <property type="match status" value="1"/>
</dbReference>
<accession>A0A2D2AM60</accession>
<comment type="subunit">
    <text evidence="15">Can form hexamers. Interacts with E2 protein; this interaction increases E1 DNA binding specificity. Interacts with host DNA polymerase subunit POLA2. Interacts with host single stranded DNA-binding protein RPA1. Interacts with host TOP1; this interaction stimulates the enzymatic activity of TOP1.</text>
</comment>
<feature type="binding site" evidence="15">
    <location>
        <begin position="434"/>
        <end position="441"/>
    </location>
    <ligand>
        <name>ATP</name>
        <dbReference type="ChEBI" id="CHEBI:30616"/>
    </ligand>
</feature>
<comment type="PTM">
    <text evidence="15">Phosphorylated.</text>
</comment>
<dbReference type="SUPFAM" id="SSF52540">
    <property type="entry name" value="P-loop containing nucleoside triphosphate hydrolases"/>
    <property type="match status" value="1"/>
</dbReference>
<evidence type="ECO:0000256" key="11">
    <source>
        <dbReference type="ARBA" id="ARBA00023235"/>
    </source>
</evidence>
<dbReference type="InterPro" id="IPR037102">
    <property type="entry name" value="Znf_lg_T-Ag_D1_dom_sf"/>
</dbReference>
<dbReference type="Gene3D" id="3.40.1310.10">
    <property type="match status" value="1"/>
</dbReference>
<keyword evidence="5 15" id="KW-0235">DNA replication</keyword>
<comment type="caution">
    <text evidence="15">Lacks conserved residue(s) required for the propagation of feature annotation.</text>
</comment>